<protein>
    <recommendedName>
        <fullName evidence="1">protein-ribulosamine 3-kinase</fullName>
        <ecNumber evidence="1">2.7.1.172</ecNumber>
    </recommendedName>
</protein>
<dbReference type="PANTHER" id="PTHR12149:SF8">
    <property type="entry name" value="PROTEIN-RIBULOSAMINE 3-KINASE"/>
    <property type="match status" value="1"/>
</dbReference>
<dbReference type="Pfam" id="PF03881">
    <property type="entry name" value="Fructosamin_kin"/>
    <property type="match status" value="1"/>
</dbReference>
<evidence type="ECO:0000256" key="1">
    <source>
        <dbReference type="ARBA" id="ARBA00011961"/>
    </source>
</evidence>
<dbReference type="EMBL" id="JBBBZM010000013">
    <property type="protein sequence ID" value="KAL0639188.1"/>
    <property type="molecule type" value="Genomic_DNA"/>
</dbReference>
<proteinExistence type="predicted"/>
<dbReference type="InterPro" id="IPR016477">
    <property type="entry name" value="Fructo-/Ketosamine-3-kinase"/>
</dbReference>
<evidence type="ECO:0000256" key="2">
    <source>
        <dbReference type="ARBA" id="ARBA00048655"/>
    </source>
</evidence>
<sequence>MPGIREINHGPSLEDIIPEVGQVVQVDEAVLNELPPGARVISASSYGTSLWTRTAQVVAALPNGTTKNYFLKCATGDNGKVMMNGEFESMQTIYAIMPTFCPKPLAWGTYKGTPSTYFFLCDFHEMGQSPPEPVEFCAALAELHTRGTSPNGKFGFHITTCNGSVPQDNSWKDTWQEFFAAGFKHMLRLDEETNGPHARILELSKPWFDIVIPRLLSPLESNGRSVKPSLVHGDLWFGNAATVVETGRPMVFDACVFYGHNEYEMGNWRPVRNKFGRNYSRNYTKHFPISEPEEDFDDRNALYSTRFNLHASILFPGSTRFRKMVAEEMERLVTKFS</sequence>
<accession>A0ABR3GTN8</accession>
<dbReference type="InterPro" id="IPR011009">
    <property type="entry name" value="Kinase-like_dom_sf"/>
</dbReference>
<name>A0ABR3GTN8_9PEZI</name>
<evidence type="ECO:0000313" key="4">
    <source>
        <dbReference type="Proteomes" id="UP001447188"/>
    </source>
</evidence>
<organism evidence="3 4">
    <name type="scientific">Discina gigas</name>
    <dbReference type="NCBI Taxonomy" id="1032678"/>
    <lineage>
        <taxon>Eukaryota</taxon>
        <taxon>Fungi</taxon>
        <taxon>Dikarya</taxon>
        <taxon>Ascomycota</taxon>
        <taxon>Pezizomycotina</taxon>
        <taxon>Pezizomycetes</taxon>
        <taxon>Pezizales</taxon>
        <taxon>Discinaceae</taxon>
        <taxon>Discina</taxon>
    </lineage>
</organism>
<dbReference type="Gene3D" id="3.90.1200.10">
    <property type="match status" value="1"/>
</dbReference>
<dbReference type="PANTHER" id="PTHR12149">
    <property type="entry name" value="FRUCTOSAMINE 3 KINASE-RELATED PROTEIN"/>
    <property type="match status" value="1"/>
</dbReference>
<keyword evidence="4" id="KW-1185">Reference proteome</keyword>
<comment type="caution">
    <text evidence="3">The sequence shown here is derived from an EMBL/GenBank/DDBJ whole genome shotgun (WGS) entry which is preliminary data.</text>
</comment>
<dbReference type="Proteomes" id="UP001447188">
    <property type="component" value="Unassembled WGS sequence"/>
</dbReference>
<dbReference type="SUPFAM" id="SSF56112">
    <property type="entry name" value="Protein kinase-like (PK-like)"/>
    <property type="match status" value="1"/>
</dbReference>
<comment type="catalytic activity">
    <reaction evidence="2">
        <text>N(6)-D-ribulosyl-L-lysyl-[protein] + ATP = N(6)-(3-O-phospho-D-ribulosyl)-L-lysyl-[protein] + ADP + H(+)</text>
        <dbReference type="Rhea" id="RHEA:48432"/>
        <dbReference type="Rhea" id="RHEA-COMP:12103"/>
        <dbReference type="Rhea" id="RHEA-COMP:12104"/>
        <dbReference type="ChEBI" id="CHEBI:15378"/>
        <dbReference type="ChEBI" id="CHEBI:30616"/>
        <dbReference type="ChEBI" id="CHEBI:90418"/>
        <dbReference type="ChEBI" id="CHEBI:90420"/>
        <dbReference type="ChEBI" id="CHEBI:456216"/>
        <dbReference type="EC" id="2.7.1.172"/>
    </reaction>
    <physiologicalReaction direction="left-to-right" evidence="2">
        <dbReference type="Rhea" id="RHEA:48433"/>
    </physiologicalReaction>
</comment>
<evidence type="ECO:0000313" key="3">
    <source>
        <dbReference type="EMBL" id="KAL0639188.1"/>
    </source>
</evidence>
<reference evidence="3 4" key="1">
    <citation type="submission" date="2024-02" db="EMBL/GenBank/DDBJ databases">
        <title>Discinaceae phylogenomics.</title>
        <authorList>
            <person name="Dirks A.C."/>
            <person name="James T.Y."/>
        </authorList>
    </citation>
    <scope>NUCLEOTIDE SEQUENCE [LARGE SCALE GENOMIC DNA]</scope>
    <source>
        <strain evidence="3 4">ACD0624</strain>
    </source>
</reference>
<dbReference type="EC" id="2.7.1.172" evidence="1"/>
<gene>
    <name evidence="3" type="ORF">Q9L58_001647</name>
</gene>